<dbReference type="CDD" id="cd06581">
    <property type="entry name" value="TM_PBP1_LivM_like"/>
    <property type="match status" value="1"/>
</dbReference>
<feature type="transmembrane region" description="Helical" evidence="6">
    <location>
        <begin position="27"/>
        <end position="43"/>
    </location>
</feature>
<dbReference type="OrthoDB" id="30958at2157"/>
<feature type="transmembrane region" description="Helical" evidence="6">
    <location>
        <begin position="305"/>
        <end position="326"/>
    </location>
</feature>
<comment type="subcellular location">
    <subcellularLocation>
        <location evidence="1">Cell membrane</location>
        <topology evidence="1">Multi-pass membrane protein</topology>
    </subcellularLocation>
</comment>
<dbReference type="GO" id="GO:0015658">
    <property type="term" value="F:branched-chain amino acid transmembrane transporter activity"/>
    <property type="evidence" value="ECO:0007669"/>
    <property type="project" value="InterPro"/>
</dbReference>
<dbReference type="HOGENOM" id="CLU_031365_2_0_2"/>
<feature type="transmembrane region" description="Helical" evidence="6">
    <location>
        <begin position="232"/>
        <end position="250"/>
    </location>
</feature>
<sequence length="353" mass="38300">MSSSDSLRAKIESVIYKADGETYDRRIVWIPIVAFLFVVPWIGVGNFELRILVGVLMWIGLAQSWNMIGGYAGYLDFGHGAYFGIGAFATGIAMSVYALPFLPALVLAGVVGAVFAYFIGVPTLRLKGAYFAIATWAFAEAMRQLALLLDITGGTSGLTLPSTMDAFGIPLPDIPRIIYIYYVMFGLCVGIMLLTYVLFERHEFGYKVKAVRDNEDAAESLGIDSTRIKRQVYVLSCATAALLGGAYAFYITFVHPQEVLDSMITAQMVIMALVGGIGTVLGPVVGGTLIFLLDRLSALFFGSDTLYISLMGLLIMIVILFAPNGIVGLLTGDTDVSDIRSNAKSLMEKFKFQ</sequence>
<evidence type="ECO:0000256" key="5">
    <source>
        <dbReference type="ARBA" id="ARBA00023136"/>
    </source>
</evidence>
<keyword evidence="2" id="KW-1003">Cell membrane</keyword>
<dbReference type="PANTHER" id="PTHR30482:SF10">
    <property type="entry name" value="HIGH-AFFINITY BRANCHED-CHAIN AMINO ACID TRANSPORT PROTEIN BRAE"/>
    <property type="match status" value="1"/>
</dbReference>
<evidence type="ECO:0000256" key="1">
    <source>
        <dbReference type="ARBA" id="ARBA00004651"/>
    </source>
</evidence>
<feature type="transmembrane region" description="Helical" evidence="6">
    <location>
        <begin position="270"/>
        <end position="293"/>
    </location>
</feature>
<evidence type="ECO:0000256" key="4">
    <source>
        <dbReference type="ARBA" id="ARBA00022989"/>
    </source>
</evidence>
<feature type="transmembrane region" description="Helical" evidence="6">
    <location>
        <begin position="80"/>
        <end position="99"/>
    </location>
</feature>
<dbReference type="KEGG" id="nph:NP_6194A"/>
<dbReference type="GO" id="GO:0005886">
    <property type="term" value="C:plasma membrane"/>
    <property type="evidence" value="ECO:0007669"/>
    <property type="project" value="UniProtKB-SubCell"/>
</dbReference>
<dbReference type="Pfam" id="PF02653">
    <property type="entry name" value="BPD_transp_2"/>
    <property type="match status" value="1"/>
</dbReference>
<keyword evidence="5 6" id="KW-0472">Membrane</keyword>
<keyword evidence="7" id="KW-0614">Plasmid</keyword>
<dbReference type="InterPro" id="IPR043428">
    <property type="entry name" value="LivM-like"/>
</dbReference>
<organism evidence="7 8">
    <name type="scientific">Natronomonas pharaonis (strain ATCC 35678 / DSM 2160 / CIP 103997 / JCM 8858 / NBRC 14720 / NCIMB 2260 / Gabara)</name>
    <name type="common">Halobacterium pharaonis</name>
    <dbReference type="NCBI Taxonomy" id="348780"/>
    <lineage>
        <taxon>Archaea</taxon>
        <taxon>Methanobacteriati</taxon>
        <taxon>Methanobacteriota</taxon>
        <taxon>Stenosarchaea group</taxon>
        <taxon>Halobacteria</taxon>
        <taxon>Halobacteriales</taxon>
        <taxon>Natronomonadaceae</taxon>
        <taxon>Natronomonas</taxon>
    </lineage>
</organism>
<dbReference type="PANTHER" id="PTHR30482">
    <property type="entry name" value="HIGH-AFFINITY BRANCHED-CHAIN AMINO ACID TRANSPORT SYSTEM PERMEASE"/>
    <property type="match status" value="1"/>
</dbReference>
<dbReference type="GeneID" id="3694667"/>
<name>Q3ILZ2_NATPD</name>
<evidence type="ECO:0000256" key="3">
    <source>
        <dbReference type="ARBA" id="ARBA00022692"/>
    </source>
</evidence>
<evidence type="ECO:0000313" key="7">
    <source>
        <dbReference type="EMBL" id="CAI50877.1"/>
    </source>
</evidence>
<evidence type="ECO:0000256" key="6">
    <source>
        <dbReference type="SAM" id="Phobius"/>
    </source>
</evidence>
<keyword evidence="3 6" id="KW-0812">Transmembrane</keyword>
<evidence type="ECO:0000256" key="2">
    <source>
        <dbReference type="ARBA" id="ARBA00022475"/>
    </source>
</evidence>
<evidence type="ECO:0000313" key="8">
    <source>
        <dbReference type="Proteomes" id="UP000002698"/>
    </source>
</evidence>
<feature type="transmembrane region" description="Helical" evidence="6">
    <location>
        <begin position="49"/>
        <end position="68"/>
    </location>
</feature>
<keyword evidence="8" id="KW-1185">Reference proteome</keyword>
<keyword evidence="4 6" id="KW-1133">Transmembrane helix</keyword>
<protein>
    <submittedName>
        <fullName evidence="7">ABC-type transport system permease protein (Probable substrate branched-chain amino acids)</fullName>
    </submittedName>
</protein>
<accession>Q3ILZ2</accession>
<dbReference type="AlphaFoldDB" id="Q3ILZ2"/>
<geneLocation type="plasmid" evidence="7 8">
    <name>PL131</name>
</geneLocation>
<dbReference type="Proteomes" id="UP000002698">
    <property type="component" value="Plasmid PL131"/>
</dbReference>
<feature type="transmembrane region" description="Helical" evidence="6">
    <location>
        <begin position="176"/>
        <end position="199"/>
    </location>
</feature>
<dbReference type="RefSeq" id="WP_011324475.1">
    <property type="nucleotide sequence ID" value="NC_007427.1"/>
</dbReference>
<dbReference type="InterPro" id="IPR001851">
    <property type="entry name" value="ABC_transp_permease"/>
</dbReference>
<dbReference type="EnsemblBacteria" id="CAI50877">
    <property type="protein sequence ID" value="CAI50877"/>
    <property type="gene ID" value="NP_6194A"/>
</dbReference>
<reference evidence="7 8" key="1">
    <citation type="journal article" date="2005" name="Genome Res.">
        <title>Living with two extremes: conclusions from the genome sequence of Natronomonas pharaonis.</title>
        <authorList>
            <person name="Falb M."/>
            <person name="Pfeiffer F."/>
            <person name="Palm P."/>
            <person name="Rodewald K."/>
            <person name="Hickmann V."/>
            <person name="Tittor J."/>
            <person name="Oesterhelt D."/>
        </authorList>
    </citation>
    <scope>NUCLEOTIDE SEQUENCE [LARGE SCALE GENOMIC DNA]</scope>
    <source>
        <strain evidence="8">ATCC 35678 / DSM 2160 / CIP 103997 / JCM 8858 / NBRC 14720 / NCIMB 2260 / Gabara</strain>
    </source>
</reference>
<feature type="transmembrane region" description="Helical" evidence="6">
    <location>
        <begin position="105"/>
        <end position="124"/>
    </location>
</feature>
<proteinExistence type="predicted"/>
<gene>
    <name evidence="7" type="primary">livM2</name>
    <name evidence="7" type="synonym">abc06p2</name>
    <name evidence="7" type="ordered locus">NP_6194A</name>
</gene>
<dbReference type="EMBL" id="CR936258">
    <property type="protein sequence ID" value="CAI50877.1"/>
    <property type="molecule type" value="Genomic_DNA"/>
</dbReference>